<evidence type="ECO:0000256" key="5">
    <source>
        <dbReference type="ARBA" id="ARBA00012060"/>
    </source>
</evidence>
<dbReference type="NCBIfam" id="NF003805">
    <property type="entry name" value="PRK05395.1-2"/>
    <property type="match status" value="1"/>
</dbReference>
<reference evidence="12" key="1">
    <citation type="submission" date="2022-07" db="EMBL/GenBank/DDBJ databases">
        <title>Enhanced cultured diversity of the mouse gut microbiota enables custom-made synthetic communities.</title>
        <authorList>
            <person name="Afrizal A."/>
        </authorList>
    </citation>
    <scope>NUCLEOTIDE SEQUENCE</scope>
    <source>
        <strain evidence="12">DSM 28593</strain>
    </source>
</reference>
<dbReference type="Pfam" id="PF01220">
    <property type="entry name" value="DHquinase_II"/>
    <property type="match status" value="1"/>
</dbReference>
<feature type="binding site" evidence="8 10">
    <location>
        <position position="74"/>
    </location>
    <ligand>
        <name>substrate</name>
    </ligand>
</feature>
<dbReference type="NCBIfam" id="TIGR01088">
    <property type="entry name" value="aroQ"/>
    <property type="match status" value="1"/>
</dbReference>
<gene>
    <name evidence="8 12" type="primary">aroQ</name>
    <name evidence="12" type="ORF">NSA47_03145</name>
</gene>
<feature type="binding site" evidence="8 10">
    <location>
        <position position="87"/>
    </location>
    <ligand>
        <name>substrate</name>
    </ligand>
</feature>
<evidence type="ECO:0000313" key="13">
    <source>
        <dbReference type="Proteomes" id="UP001205748"/>
    </source>
</evidence>
<dbReference type="PIRSF" id="PIRSF001399">
    <property type="entry name" value="DHquinase_II"/>
    <property type="match status" value="1"/>
</dbReference>
<feature type="binding site" evidence="8 10">
    <location>
        <position position="80"/>
    </location>
    <ligand>
        <name>substrate</name>
    </ligand>
</feature>
<sequence>MKKIMVLHGPNLNLLGFRKPHIYGKETLQDINGEILEKSSKLKVRVEIFQFNSEGQLIEQIHKAHNMYDGIIINPAAFTHYSYAIRDAIEAIEIPTIEVHLSNIYNRECFRAKSVISPVCLGQISGLGKEGYILALEKLASL</sequence>
<feature type="site" description="Transition state stabilizer" evidence="8 11">
    <location>
        <position position="18"/>
    </location>
</feature>
<dbReference type="GO" id="GO:0003855">
    <property type="term" value="F:3-dehydroquinate dehydratase activity"/>
    <property type="evidence" value="ECO:0007669"/>
    <property type="project" value="UniProtKB-UniRule"/>
</dbReference>
<evidence type="ECO:0000313" key="12">
    <source>
        <dbReference type="EMBL" id="MCR1897984.1"/>
    </source>
</evidence>
<dbReference type="HAMAP" id="MF_00169">
    <property type="entry name" value="AroQ"/>
    <property type="match status" value="1"/>
</dbReference>
<keyword evidence="7 8" id="KW-0456">Lyase</keyword>
<keyword evidence="8" id="KW-0028">Amino-acid biosynthesis</keyword>
<evidence type="ECO:0000256" key="3">
    <source>
        <dbReference type="ARBA" id="ARBA00011037"/>
    </source>
</evidence>
<accession>A0AAE3HEL0</accession>
<dbReference type="Proteomes" id="UP001205748">
    <property type="component" value="Unassembled WGS sequence"/>
</dbReference>
<dbReference type="GO" id="GO:0009073">
    <property type="term" value="P:aromatic amino acid family biosynthetic process"/>
    <property type="evidence" value="ECO:0007669"/>
    <property type="project" value="UniProtKB-KW"/>
</dbReference>
<evidence type="ECO:0000256" key="4">
    <source>
        <dbReference type="ARBA" id="ARBA00011193"/>
    </source>
</evidence>
<comment type="similarity">
    <text evidence="3 8">Belongs to the type-II 3-dehydroquinase family.</text>
</comment>
<dbReference type="EC" id="4.2.1.10" evidence="5 8"/>
<evidence type="ECO:0000256" key="9">
    <source>
        <dbReference type="PIRSR" id="PIRSR001399-1"/>
    </source>
</evidence>
<dbReference type="AlphaFoldDB" id="A0AAE3HEL0"/>
<feature type="active site" description="Proton donor" evidence="8 9">
    <location>
        <position position="100"/>
    </location>
</feature>
<proteinExistence type="inferred from homology"/>
<dbReference type="CDD" id="cd00466">
    <property type="entry name" value="DHQase_II"/>
    <property type="match status" value="1"/>
</dbReference>
<comment type="catalytic activity">
    <reaction evidence="1 8">
        <text>3-dehydroquinate = 3-dehydroshikimate + H2O</text>
        <dbReference type="Rhea" id="RHEA:21096"/>
        <dbReference type="ChEBI" id="CHEBI:15377"/>
        <dbReference type="ChEBI" id="CHEBI:16630"/>
        <dbReference type="ChEBI" id="CHEBI:32364"/>
        <dbReference type="EC" id="4.2.1.10"/>
    </reaction>
</comment>
<dbReference type="GO" id="GO:0019631">
    <property type="term" value="P:quinate catabolic process"/>
    <property type="evidence" value="ECO:0007669"/>
    <property type="project" value="TreeGrafter"/>
</dbReference>
<evidence type="ECO:0000256" key="6">
    <source>
        <dbReference type="ARBA" id="ARBA00023141"/>
    </source>
</evidence>
<dbReference type="PANTHER" id="PTHR21272:SF3">
    <property type="entry name" value="CATABOLIC 3-DEHYDROQUINASE"/>
    <property type="match status" value="1"/>
</dbReference>
<dbReference type="InterPro" id="IPR001874">
    <property type="entry name" value="DHquinase_II"/>
</dbReference>
<comment type="subunit">
    <text evidence="4 8">Homododecamer.</text>
</comment>
<feature type="active site" description="Proton acceptor" evidence="8 9">
    <location>
        <position position="23"/>
    </location>
</feature>
<comment type="caution">
    <text evidence="12">The sequence shown here is derived from an EMBL/GenBank/DDBJ whole genome shotgun (WGS) entry which is preliminary data.</text>
</comment>
<keyword evidence="13" id="KW-1185">Reference proteome</keyword>
<dbReference type="InterPro" id="IPR036441">
    <property type="entry name" value="DHquinase_II_sf"/>
</dbReference>
<dbReference type="Gene3D" id="3.40.50.9100">
    <property type="entry name" value="Dehydroquinase, class II"/>
    <property type="match status" value="1"/>
</dbReference>
<evidence type="ECO:0000256" key="7">
    <source>
        <dbReference type="ARBA" id="ARBA00023239"/>
    </source>
</evidence>
<evidence type="ECO:0000256" key="10">
    <source>
        <dbReference type="PIRSR" id="PIRSR001399-2"/>
    </source>
</evidence>
<protein>
    <recommendedName>
        <fullName evidence="5 8">3-dehydroquinate dehydratase</fullName>
        <shortName evidence="8">3-dehydroquinase</shortName>
        <ecNumber evidence="5 8">4.2.1.10</ecNumber>
    </recommendedName>
    <alternativeName>
        <fullName evidence="8">Type II DHQase</fullName>
    </alternativeName>
</protein>
<dbReference type="PANTHER" id="PTHR21272">
    <property type="entry name" value="CATABOLIC 3-DEHYDROQUINASE"/>
    <property type="match status" value="1"/>
</dbReference>
<dbReference type="NCBIfam" id="NF003807">
    <property type="entry name" value="PRK05395.1-4"/>
    <property type="match status" value="1"/>
</dbReference>
<evidence type="ECO:0000256" key="1">
    <source>
        <dbReference type="ARBA" id="ARBA00001864"/>
    </source>
</evidence>
<feature type="binding site" evidence="8 10">
    <location>
        <begin position="101"/>
        <end position="102"/>
    </location>
    <ligand>
        <name>substrate</name>
    </ligand>
</feature>
<name>A0AAE3HEL0_9FIRM</name>
<comment type="pathway">
    <text evidence="2 8">Metabolic intermediate biosynthesis; chorismate biosynthesis; chorismate from D-erythrose 4-phosphate and phosphoenolpyruvate: step 3/7.</text>
</comment>
<feature type="binding site" evidence="8 10">
    <location>
        <position position="111"/>
    </location>
    <ligand>
        <name>substrate</name>
    </ligand>
</feature>
<evidence type="ECO:0000256" key="2">
    <source>
        <dbReference type="ARBA" id="ARBA00004902"/>
    </source>
</evidence>
<keyword evidence="6 8" id="KW-0057">Aromatic amino acid biosynthesis</keyword>
<dbReference type="GO" id="GO:0008652">
    <property type="term" value="P:amino acid biosynthetic process"/>
    <property type="evidence" value="ECO:0007669"/>
    <property type="project" value="UniProtKB-KW"/>
</dbReference>
<dbReference type="NCBIfam" id="NF003806">
    <property type="entry name" value="PRK05395.1-3"/>
    <property type="match status" value="1"/>
</dbReference>
<dbReference type="GO" id="GO:0009423">
    <property type="term" value="P:chorismate biosynthetic process"/>
    <property type="evidence" value="ECO:0007669"/>
    <property type="project" value="UniProtKB-UniRule"/>
</dbReference>
<dbReference type="RefSeq" id="WP_257529449.1">
    <property type="nucleotide sequence ID" value="NZ_JANKAS010000002.1"/>
</dbReference>
<dbReference type="EMBL" id="JANKAS010000002">
    <property type="protein sequence ID" value="MCR1897984.1"/>
    <property type="molecule type" value="Genomic_DNA"/>
</dbReference>
<organism evidence="12 13">
    <name type="scientific">Irregularibacter muris</name>
    <dbReference type="NCBI Taxonomy" id="1796619"/>
    <lineage>
        <taxon>Bacteria</taxon>
        <taxon>Bacillati</taxon>
        <taxon>Bacillota</taxon>
        <taxon>Clostridia</taxon>
        <taxon>Eubacteriales</taxon>
        <taxon>Eubacteriaceae</taxon>
        <taxon>Irregularibacter</taxon>
    </lineage>
</organism>
<comment type="function">
    <text evidence="8">Catalyzes a trans-dehydration via an enolate intermediate.</text>
</comment>
<evidence type="ECO:0000256" key="8">
    <source>
        <dbReference type="HAMAP-Rule" id="MF_00169"/>
    </source>
</evidence>
<dbReference type="SUPFAM" id="SSF52304">
    <property type="entry name" value="Type II 3-dehydroquinate dehydratase"/>
    <property type="match status" value="1"/>
</dbReference>
<evidence type="ECO:0000256" key="11">
    <source>
        <dbReference type="PIRSR" id="PIRSR001399-3"/>
    </source>
</evidence>